<dbReference type="AlphaFoldDB" id="A0A8H7N3E9"/>
<comment type="caution">
    <text evidence="2">The sequence shown here is derived from an EMBL/GenBank/DDBJ whole genome shotgun (WGS) entry which is preliminary data.</text>
</comment>
<dbReference type="PANTHER" id="PTHR47619">
    <property type="entry name" value="METALLO-HYDROLASE YYCJ-RELATED"/>
    <property type="match status" value="1"/>
</dbReference>
<proteinExistence type="predicted"/>
<protein>
    <recommendedName>
        <fullName evidence="1">Metallo-beta-lactamase domain-containing protein</fullName>
    </recommendedName>
</protein>
<organism evidence="2 3">
    <name type="scientific">Bionectria ochroleuca</name>
    <name type="common">Gliocladium roseum</name>
    <dbReference type="NCBI Taxonomy" id="29856"/>
    <lineage>
        <taxon>Eukaryota</taxon>
        <taxon>Fungi</taxon>
        <taxon>Dikarya</taxon>
        <taxon>Ascomycota</taxon>
        <taxon>Pezizomycotina</taxon>
        <taxon>Sordariomycetes</taxon>
        <taxon>Hypocreomycetidae</taxon>
        <taxon>Hypocreales</taxon>
        <taxon>Bionectriaceae</taxon>
        <taxon>Clonostachys</taxon>
    </lineage>
</organism>
<reference evidence="2" key="1">
    <citation type="submission" date="2020-10" db="EMBL/GenBank/DDBJ databases">
        <title>High-Quality Genome Resource of Clonostachys rosea strain S41 by Oxford Nanopore Long-Read Sequencing.</title>
        <authorList>
            <person name="Wang H."/>
        </authorList>
    </citation>
    <scope>NUCLEOTIDE SEQUENCE</scope>
    <source>
        <strain evidence="2">S41</strain>
    </source>
</reference>
<name>A0A8H7N3E9_BIOOC</name>
<dbReference type="PANTHER" id="PTHR47619:SF1">
    <property type="entry name" value="EXODEOXYRIBONUCLEASE WALJ"/>
    <property type="match status" value="1"/>
</dbReference>
<dbReference type="CDD" id="cd16280">
    <property type="entry name" value="metallo-hydrolase-like_MBL-fold"/>
    <property type="match status" value="1"/>
</dbReference>
<dbReference type="Gene3D" id="3.60.15.10">
    <property type="entry name" value="Ribonuclease Z/Hydroxyacylglutathione hydrolase-like"/>
    <property type="match status" value="1"/>
</dbReference>
<evidence type="ECO:0000313" key="2">
    <source>
        <dbReference type="EMBL" id="KAF9744718.1"/>
    </source>
</evidence>
<dbReference type="SMART" id="SM00849">
    <property type="entry name" value="Lactamase_B"/>
    <property type="match status" value="1"/>
</dbReference>
<dbReference type="Pfam" id="PF00753">
    <property type="entry name" value="Lactamase_B"/>
    <property type="match status" value="1"/>
</dbReference>
<gene>
    <name evidence="2" type="ORF">IM811_005499</name>
</gene>
<evidence type="ECO:0000313" key="3">
    <source>
        <dbReference type="Proteomes" id="UP000616885"/>
    </source>
</evidence>
<sequence length="347" mass="38004">MIKLPLLSPNSISKLILGFYGVPSVLAQSNEIGSTNFSTWFPITEFPDAQTANLSRWQAEAQKLAGTDLWADYQHRCINSAQKYPEIGSAAQLDGFIAPNRPFDSVFFVGSSGVSSWAIDTGDGLILIDALWNPDEAERIIIPGLQTFGYDGSDVKALIITHEHVDHFGGAGWLQETYRIPVYATEECWDELANIDGTPKKEHILEDGGKLTIGNTTIVTHKTPGHTPGTVSLLIPVYDRGEPHLAGLYGGGGIPTTADDKATQIESFNKFAGIAQKLGVDVLLSNHQTQDHSLQHFDVLANRQCNGRTCSLPNPYVVGTERYARYLKLMGLCVRVRAARINQNLRI</sequence>
<evidence type="ECO:0000259" key="1">
    <source>
        <dbReference type="SMART" id="SM00849"/>
    </source>
</evidence>
<dbReference type="InterPro" id="IPR052533">
    <property type="entry name" value="WalJ/YycJ-like"/>
</dbReference>
<dbReference type="InterPro" id="IPR001279">
    <property type="entry name" value="Metallo-B-lactamas"/>
</dbReference>
<feature type="domain" description="Metallo-beta-lactamase" evidence="1">
    <location>
        <begin position="113"/>
        <end position="287"/>
    </location>
</feature>
<dbReference type="InterPro" id="IPR036866">
    <property type="entry name" value="RibonucZ/Hydroxyglut_hydro"/>
</dbReference>
<accession>A0A8H7N3E9</accession>
<dbReference type="SUPFAM" id="SSF56281">
    <property type="entry name" value="Metallo-hydrolase/oxidoreductase"/>
    <property type="match status" value="1"/>
</dbReference>
<dbReference type="Proteomes" id="UP000616885">
    <property type="component" value="Unassembled WGS sequence"/>
</dbReference>
<dbReference type="EMBL" id="JADCTT010000014">
    <property type="protein sequence ID" value="KAF9744718.1"/>
    <property type="molecule type" value="Genomic_DNA"/>
</dbReference>